<feature type="chain" id="PRO_5013694925" evidence="1">
    <location>
        <begin position="19"/>
        <end position="46"/>
    </location>
</feature>
<proteinExistence type="predicted"/>
<dbReference type="AlphaFoldDB" id="A0A2G9FX76"/>
<sequence>MIPTLLTATSVFAIAVIAAPPIDIDSIREPVSGSLLYGNNIISDTI</sequence>
<dbReference type="GO" id="GO:0010242">
    <property type="term" value="F:oxygen evolving activity"/>
    <property type="evidence" value="ECO:0007669"/>
    <property type="project" value="UniProtKB-EC"/>
</dbReference>
<keyword evidence="1" id="KW-0732">Signal</keyword>
<name>A0A2G9FX76_9LAMI</name>
<evidence type="ECO:0000313" key="3">
    <source>
        <dbReference type="Proteomes" id="UP000231279"/>
    </source>
</evidence>
<dbReference type="GO" id="GO:0009772">
    <property type="term" value="P:photosynthetic electron transport in photosystem II"/>
    <property type="evidence" value="ECO:0007669"/>
    <property type="project" value="InterPro"/>
</dbReference>
<keyword evidence="3" id="KW-1185">Reference proteome</keyword>
<dbReference type="SUPFAM" id="SSF81483">
    <property type="entry name" value="Bacterial photosystem II reaction centre, L and M subunits"/>
    <property type="match status" value="1"/>
</dbReference>
<dbReference type="EMBL" id="NKXS01009309">
    <property type="protein sequence ID" value="PIM97657.1"/>
    <property type="molecule type" value="Genomic_DNA"/>
</dbReference>
<dbReference type="InterPro" id="IPR036854">
    <property type="entry name" value="Photo_II_D1/D2_sf"/>
</dbReference>
<organism evidence="2 3">
    <name type="scientific">Handroanthus impetiginosus</name>
    <dbReference type="NCBI Taxonomy" id="429701"/>
    <lineage>
        <taxon>Eukaryota</taxon>
        <taxon>Viridiplantae</taxon>
        <taxon>Streptophyta</taxon>
        <taxon>Embryophyta</taxon>
        <taxon>Tracheophyta</taxon>
        <taxon>Spermatophyta</taxon>
        <taxon>Magnoliopsida</taxon>
        <taxon>eudicotyledons</taxon>
        <taxon>Gunneridae</taxon>
        <taxon>Pentapetalae</taxon>
        <taxon>asterids</taxon>
        <taxon>lamiids</taxon>
        <taxon>Lamiales</taxon>
        <taxon>Bignoniaceae</taxon>
        <taxon>Crescentiina</taxon>
        <taxon>Tabebuia alliance</taxon>
        <taxon>Handroanthus</taxon>
    </lineage>
</organism>
<evidence type="ECO:0000256" key="1">
    <source>
        <dbReference type="SAM" id="SignalP"/>
    </source>
</evidence>
<evidence type="ECO:0000313" key="2">
    <source>
        <dbReference type="EMBL" id="PIM97657.1"/>
    </source>
</evidence>
<dbReference type="Proteomes" id="UP000231279">
    <property type="component" value="Unassembled WGS sequence"/>
</dbReference>
<reference evidence="3" key="1">
    <citation type="journal article" date="2018" name="Gigascience">
        <title>Genome assembly of the Pink Ipe (Handroanthus impetiginosus, Bignoniaceae), a highly valued, ecologically keystone Neotropical timber forest tree.</title>
        <authorList>
            <person name="Silva-Junior O.B."/>
            <person name="Grattapaglia D."/>
            <person name="Novaes E."/>
            <person name="Collevatti R.G."/>
        </authorList>
    </citation>
    <scope>NUCLEOTIDE SEQUENCE [LARGE SCALE GENOMIC DNA]</scope>
    <source>
        <strain evidence="3">cv. UFG-1</strain>
    </source>
</reference>
<dbReference type="EC" id="1.10.3.9" evidence="2"/>
<protein>
    <submittedName>
        <fullName evidence="2">Photosystem II</fullName>
        <ecNumber evidence="2">1.10.3.9</ecNumber>
    </submittedName>
</protein>
<comment type="caution">
    <text evidence="2">The sequence shown here is derived from an EMBL/GenBank/DDBJ whole genome shotgun (WGS) entry which is preliminary data.</text>
</comment>
<accession>A0A2G9FX76</accession>
<feature type="signal peptide" evidence="1">
    <location>
        <begin position="1"/>
        <end position="18"/>
    </location>
</feature>
<gene>
    <name evidence="2" type="ORF">CDL12_29872</name>
</gene>
<keyword evidence="2" id="KW-0560">Oxidoreductase</keyword>
<dbReference type="STRING" id="429701.A0A2G9FX76"/>